<dbReference type="GO" id="GO:0008233">
    <property type="term" value="F:peptidase activity"/>
    <property type="evidence" value="ECO:0007669"/>
    <property type="project" value="InterPro"/>
</dbReference>
<feature type="transmembrane region" description="Helical" evidence="1">
    <location>
        <begin position="31"/>
        <end position="50"/>
    </location>
</feature>
<evidence type="ECO:0000313" key="3">
    <source>
        <dbReference type="EMBL" id="MBE9661384.1"/>
    </source>
</evidence>
<accession>A0A929PVR0</accession>
<evidence type="ECO:0000313" key="4">
    <source>
        <dbReference type="Proteomes" id="UP000622475"/>
    </source>
</evidence>
<dbReference type="InterPro" id="IPR003709">
    <property type="entry name" value="VanY-like_core_dom"/>
</dbReference>
<dbReference type="Pfam" id="PF02557">
    <property type="entry name" value="VanY"/>
    <property type="match status" value="1"/>
</dbReference>
<keyword evidence="1" id="KW-1133">Transmembrane helix</keyword>
<feature type="domain" description="D-alanyl-D-alanine carboxypeptidase-like core" evidence="2">
    <location>
        <begin position="84"/>
        <end position="217"/>
    </location>
</feature>
<dbReference type="EMBL" id="JADFFL010000002">
    <property type="protein sequence ID" value="MBE9661384.1"/>
    <property type="molecule type" value="Genomic_DNA"/>
</dbReference>
<keyword evidence="4" id="KW-1185">Reference proteome</keyword>
<reference evidence="3" key="1">
    <citation type="submission" date="2020-10" db="EMBL/GenBank/DDBJ databases">
        <title>Mucilaginibacter mali sp. nov., isolated from rhizosphere soil of apple orchard.</title>
        <authorList>
            <person name="Lee J.-S."/>
            <person name="Kim H.S."/>
            <person name="Kim J.-S."/>
        </authorList>
    </citation>
    <scope>NUCLEOTIDE SEQUENCE</scope>
    <source>
        <strain evidence="3">KCTC 22746</strain>
    </source>
</reference>
<evidence type="ECO:0000256" key="1">
    <source>
        <dbReference type="SAM" id="Phobius"/>
    </source>
</evidence>
<organism evidence="3 4">
    <name type="scientific">Mucilaginibacter myungsuensis</name>
    <dbReference type="NCBI Taxonomy" id="649104"/>
    <lineage>
        <taxon>Bacteria</taxon>
        <taxon>Pseudomonadati</taxon>
        <taxon>Bacteroidota</taxon>
        <taxon>Sphingobacteriia</taxon>
        <taxon>Sphingobacteriales</taxon>
        <taxon>Sphingobacteriaceae</taxon>
        <taxon>Mucilaginibacter</taxon>
    </lineage>
</organism>
<sequence length="262" mass="30048">MKKTSTVAKRPPGYVSAQPKFLVSVAADHRLRICLVYFVAMLLSIGLTNAQPTMPKNFLLGRYDPARDTSFCKVDHIYTERAVYLKKKVYTAYKRMYAAALKDGIKLNIISGTRTFNDQCYKWGSKWTADQFAHLTDKAARSEQLLRWWSMPGTSRHHWGSEMDLVNLKLAFFKTAEGKRVYNWLVTNAPNFGFQQPFNAGRTTGYQEEKWHWSYVPLAKIYLAEYVKQISYRDINGFSGCEAAQKLDVINNRVLAVNGACR</sequence>
<dbReference type="CDD" id="cd14847">
    <property type="entry name" value="DD-carboxypeptidase_like"/>
    <property type="match status" value="1"/>
</dbReference>
<comment type="caution">
    <text evidence="3">The sequence shown here is derived from an EMBL/GenBank/DDBJ whole genome shotgun (WGS) entry which is preliminary data.</text>
</comment>
<dbReference type="RefSeq" id="WP_194110575.1">
    <property type="nucleotide sequence ID" value="NZ_JADFFL010000002.1"/>
</dbReference>
<keyword evidence="1" id="KW-0812">Transmembrane</keyword>
<name>A0A929PVR0_9SPHI</name>
<dbReference type="PANTHER" id="PTHR34385:SF1">
    <property type="entry name" value="PEPTIDOGLYCAN L-ALANYL-D-GLUTAMATE ENDOPEPTIDASE CWLK"/>
    <property type="match status" value="1"/>
</dbReference>
<evidence type="ECO:0000259" key="2">
    <source>
        <dbReference type="Pfam" id="PF02557"/>
    </source>
</evidence>
<keyword evidence="1" id="KW-0472">Membrane</keyword>
<dbReference type="GO" id="GO:0006508">
    <property type="term" value="P:proteolysis"/>
    <property type="evidence" value="ECO:0007669"/>
    <property type="project" value="InterPro"/>
</dbReference>
<dbReference type="AlphaFoldDB" id="A0A929PVR0"/>
<protein>
    <submittedName>
        <fullName evidence="3">M15 family metallopeptidase</fullName>
    </submittedName>
</protein>
<dbReference type="SUPFAM" id="SSF55166">
    <property type="entry name" value="Hedgehog/DD-peptidase"/>
    <property type="match status" value="1"/>
</dbReference>
<gene>
    <name evidence="3" type="ORF">IRJ16_05770</name>
</gene>
<dbReference type="InterPro" id="IPR009045">
    <property type="entry name" value="Zn_M74/Hedgehog-like"/>
</dbReference>
<dbReference type="Gene3D" id="3.30.1380.10">
    <property type="match status" value="1"/>
</dbReference>
<dbReference type="Proteomes" id="UP000622475">
    <property type="component" value="Unassembled WGS sequence"/>
</dbReference>
<proteinExistence type="predicted"/>
<dbReference type="InterPro" id="IPR052179">
    <property type="entry name" value="DD-CPase-like"/>
</dbReference>
<dbReference type="PANTHER" id="PTHR34385">
    <property type="entry name" value="D-ALANYL-D-ALANINE CARBOXYPEPTIDASE"/>
    <property type="match status" value="1"/>
</dbReference>